<dbReference type="RefSeq" id="WP_189631537.1">
    <property type="nucleotide sequence ID" value="NZ_BNAG01000005.1"/>
</dbReference>
<evidence type="ECO:0000313" key="2">
    <source>
        <dbReference type="EMBL" id="GHE74735.1"/>
    </source>
</evidence>
<gene>
    <name evidence="2" type="ORF">GCM10011340_34340</name>
</gene>
<feature type="signal peptide" evidence="1">
    <location>
        <begin position="1"/>
        <end position="23"/>
    </location>
</feature>
<evidence type="ECO:0000313" key="3">
    <source>
        <dbReference type="Proteomes" id="UP000658258"/>
    </source>
</evidence>
<feature type="chain" id="PRO_5046494887" description="Lipoprotein" evidence="1">
    <location>
        <begin position="24"/>
        <end position="150"/>
    </location>
</feature>
<keyword evidence="1" id="KW-0732">Signal</keyword>
<protein>
    <recommendedName>
        <fullName evidence="4">Lipoprotein</fullName>
    </recommendedName>
</protein>
<organism evidence="2 3">
    <name type="scientific">Roseivirga thermotolerans</name>
    <dbReference type="NCBI Taxonomy" id="1758176"/>
    <lineage>
        <taxon>Bacteria</taxon>
        <taxon>Pseudomonadati</taxon>
        <taxon>Bacteroidota</taxon>
        <taxon>Cytophagia</taxon>
        <taxon>Cytophagales</taxon>
        <taxon>Roseivirgaceae</taxon>
        <taxon>Roseivirga</taxon>
    </lineage>
</organism>
<comment type="caution">
    <text evidence="2">The sequence shown here is derived from an EMBL/GenBank/DDBJ whole genome shotgun (WGS) entry which is preliminary data.</text>
</comment>
<proteinExistence type="predicted"/>
<evidence type="ECO:0000256" key="1">
    <source>
        <dbReference type="SAM" id="SignalP"/>
    </source>
</evidence>
<sequence>MRSAILSVILFCSLFSLSCSQEAKIEAKLSPLTQKLINDLNKGQPEVLFSETEICDQKIEEIVSVDQNIIILATHTSIGISCKGVSRSIVFVDGKYKGYYQSDEIYPLKIESDTLIWVTEGGRKYKMSLKNELPRKLNFDGLVTVPVLQN</sequence>
<dbReference type="PROSITE" id="PS51257">
    <property type="entry name" value="PROKAR_LIPOPROTEIN"/>
    <property type="match status" value="1"/>
</dbReference>
<reference evidence="3" key="1">
    <citation type="journal article" date="2019" name="Int. J. Syst. Evol. Microbiol.">
        <title>The Global Catalogue of Microorganisms (GCM) 10K type strain sequencing project: providing services to taxonomists for standard genome sequencing and annotation.</title>
        <authorList>
            <consortium name="The Broad Institute Genomics Platform"/>
            <consortium name="The Broad Institute Genome Sequencing Center for Infectious Disease"/>
            <person name="Wu L."/>
            <person name="Ma J."/>
        </authorList>
    </citation>
    <scope>NUCLEOTIDE SEQUENCE [LARGE SCALE GENOMIC DNA]</scope>
    <source>
        <strain evidence="3">CGMCC 1.15111</strain>
    </source>
</reference>
<dbReference type="Proteomes" id="UP000658258">
    <property type="component" value="Unassembled WGS sequence"/>
</dbReference>
<dbReference type="EMBL" id="BNAG01000005">
    <property type="protein sequence ID" value="GHE74735.1"/>
    <property type="molecule type" value="Genomic_DNA"/>
</dbReference>
<keyword evidence="3" id="KW-1185">Reference proteome</keyword>
<evidence type="ECO:0008006" key="4">
    <source>
        <dbReference type="Google" id="ProtNLM"/>
    </source>
</evidence>
<name>A0ABQ3ICB9_9BACT</name>
<accession>A0ABQ3ICB9</accession>